<feature type="region of interest" description="Disordered" evidence="5">
    <location>
        <begin position="343"/>
        <end position="454"/>
    </location>
</feature>
<dbReference type="InterPro" id="IPR001487">
    <property type="entry name" value="Bromodomain"/>
</dbReference>
<reference evidence="8 9" key="1">
    <citation type="journal article" date="2018" name="Nat. Genet.">
        <title>The Rosa genome provides new insights in the design of modern roses.</title>
        <authorList>
            <person name="Bendahmane M."/>
        </authorList>
    </citation>
    <scope>NUCLEOTIDE SEQUENCE [LARGE SCALE GENOMIC DNA]</scope>
    <source>
        <strain evidence="9">cv. Old Blush</strain>
    </source>
</reference>
<dbReference type="InterPro" id="IPR027353">
    <property type="entry name" value="NET_dom"/>
</dbReference>
<evidence type="ECO:0000256" key="4">
    <source>
        <dbReference type="PROSITE-ProRule" id="PRU00035"/>
    </source>
</evidence>
<keyword evidence="2 4" id="KW-0103">Bromodomain</keyword>
<dbReference type="PROSITE" id="PS51525">
    <property type="entry name" value="NET"/>
    <property type="match status" value="1"/>
</dbReference>
<feature type="compositionally biased region" description="Basic residues" evidence="5">
    <location>
        <begin position="422"/>
        <end position="432"/>
    </location>
</feature>
<dbReference type="STRING" id="74649.A0A2P6QA62"/>
<dbReference type="Gene3D" id="1.20.920.10">
    <property type="entry name" value="Bromodomain-like"/>
    <property type="match status" value="1"/>
</dbReference>
<name>A0A2P6QA62_ROSCH</name>
<evidence type="ECO:0000313" key="9">
    <source>
        <dbReference type="Proteomes" id="UP000238479"/>
    </source>
</evidence>
<dbReference type="OMA" id="HYVEPLP"/>
<feature type="domain" description="Bromo" evidence="6">
    <location>
        <begin position="212"/>
        <end position="284"/>
    </location>
</feature>
<keyword evidence="3" id="KW-0804">Transcription</keyword>
<protein>
    <submittedName>
        <fullName evidence="8">Putative chromatin remodeler Bromodomain family</fullName>
    </submittedName>
</protein>
<dbReference type="EMBL" id="PDCK01000043">
    <property type="protein sequence ID" value="PRQ31076.1"/>
    <property type="molecule type" value="Genomic_DNA"/>
</dbReference>
<dbReference type="Gramene" id="PRQ31076">
    <property type="protein sequence ID" value="PRQ31076"/>
    <property type="gene ID" value="RchiOBHm_Chr5g0031501"/>
</dbReference>
<feature type="compositionally biased region" description="Basic and acidic residues" evidence="5">
    <location>
        <begin position="398"/>
        <end position="414"/>
    </location>
</feature>
<gene>
    <name evidence="8" type="ORF">RchiOBHm_Chr5g0031501</name>
</gene>
<dbReference type="Gene3D" id="1.20.1270.220">
    <property type="match status" value="1"/>
</dbReference>
<evidence type="ECO:0000256" key="5">
    <source>
        <dbReference type="SAM" id="MobiDB-lite"/>
    </source>
</evidence>
<dbReference type="InterPro" id="IPR038336">
    <property type="entry name" value="NET_sf"/>
</dbReference>
<dbReference type="SMART" id="SM00297">
    <property type="entry name" value="BROMO"/>
    <property type="match status" value="1"/>
</dbReference>
<dbReference type="Proteomes" id="UP000238479">
    <property type="component" value="Chromosome 5"/>
</dbReference>
<evidence type="ECO:0000259" key="7">
    <source>
        <dbReference type="PROSITE" id="PS51525"/>
    </source>
</evidence>
<keyword evidence="1" id="KW-0805">Transcription regulation</keyword>
<dbReference type="InterPro" id="IPR036427">
    <property type="entry name" value="Bromodomain-like_sf"/>
</dbReference>
<evidence type="ECO:0000256" key="2">
    <source>
        <dbReference type="ARBA" id="ARBA00023117"/>
    </source>
</evidence>
<feature type="region of interest" description="Disordered" evidence="5">
    <location>
        <begin position="546"/>
        <end position="597"/>
    </location>
</feature>
<feature type="compositionally biased region" description="Basic and acidic residues" evidence="5">
    <location>
        <begin position="433"/>
        <end position="449"/>
    </location>
</feature>
<comment type="caution">
    <text evidence="8">The sequence shown here is derived from an EMBL/GenBank/DDBJ whole genome shotgun (WGS) entry which is preliminary data.</text>
</comment>
<dbReference type="SUPFAM" id="SSF47370">
    <property type="entry name" value="Bromodomain"/>
    <property type="match status" value="1"/>
</dbReference>
<evidence type="ECO:0000313" key="8">
    <source>
        <dbReference type="EMBL" id="PRQ31076.1"/>
    </source>
</evidence>
<dbReference type="PANTHER" id="PTHR45926">
    <property type="entry name" value="OSJNBA0053K19.4 PROTEIN"/>
    <property type="match status" value="1"/>
</dbReference>
<keyword evidence="9" id="KW-1185">Reference proteome</keyword>
<dbReference type="Pfam" id="PF00439">
    <property type="entry name" value="Bromodomain"/>
    <property type="match status" value="1"/>
</dbReference>
<dbReference type="PROSITE" id="PS50014">
    <property type="entry name" value="BROMODOMAIN_2"/>
    <property type="match status" value="1"/>
</dbReference>
<dbReference type="AlphaFoldDB" id="A0A2P6QA62"/>
<evidence type="ECO:0000259" key="6">
    <source>
        <dbReference type="PROSITE" id="PS50014"/>
    </source>
</evidence>
<organism evidence="8 9">
    <name type="scientific">Rosa chinensis</name>
    <name type="common">China rose</name>
    <dbReference type="NCBI Taxonomy" id="74649"/>
    <lineage>
        <taxon>Eukaryota</taxon>
        <taxon>Viridiplantae</taxon>
        <taxon>Streptophyta</taxon>
        <taxon>Embryophyta</taxon>
        <taxon>Tracheophyta</taxon>
        <taxon>Spermatophyta</taxon>
        <taxon>Magnoliopsida</taxon>
        <taxon>eudicotyledons</taxon>
        <taxon>Gunneridae</taxon>
        <taxon>Pentapetalae</taxon>
        <taxon>rosids</taxon>
        <taxon>fabids</taxon>
        <taxon>Rosales</taxon>
        <taxon>Rosaceae</taxon>
        <taxon>Rosoideae</taxon>
        <taxon>Rosoideae incertae sedis</taxon>
        <taxon>Rosa</taxon>
    </lineage>
</organism>
<dbReference type="Pfam" id="PF17035">
    <property type="entry name" value="BET"/>
    <property type="match status" value="1"/>
</dbReference>
<feature type="region of interest" description="Disordered" evidence="5">
    <location>
        <begin position="150"/>
        <end position="186"/>
    </location>
</feature>
<accession>A0A2P6QA62</accession>
<feature type="compositionally biased region" description="Low complexity" evidence="5">
    <location>
        <begin position="567"/>
        <end position="597"/>
    </location>
</feature>
<feature type="compositionally biased region" description="Polar residues" evidence="5">
    <location>
        <begin position="15"/>
        <end position="24"/>
    </location>
</feature>
<proteinExistence type="predicted"/>
<feature type="domain" description="NET" evidence="7">
    <location>
        <begin position="431"/>
        <end position="512"/>
    </location>
</feature>
<feature type="region of interest" description="Disordered" evidence="5">
    <location>
        <begin position="15"/>
        <end position="69"/>
    </location>
</feature>
<evidence type="ECO:0000256" key="1">
    <source>
        <dbReference type="ARBA" id="ARBA00023015"/>
    </source>
</evidence>
<evidence type="ECO:0000256" key="3">
    <source>
        <dbReference type="ARBA" id="ARBA00023163"/>
    </source>
</evidence>
<feature type="compositionally biased region" description="Pro residues" evidence="5">
    <location>
        <begin position="384"/>
        <end position="395"/>
    </location>
</feature>
<sequence>MVSGPLVGDEASNRFYSRNTQNPNHVIRHSSEQQRQSLMQQFRGETASVDSSNNGLAEPGNGPRGYSKVGDKVRICLNSKTDIKGIKWKLMGELEQVRRLVRNLEAKEAQFAEGYGVSQLSDTNLVDNNVRTTMPFRGLSVCTAENENKGGEFVEEKKKKKKKKGDQSSRNSKLPPSGGNKNRKSEVGLLLGSDKNSSRLLKSCSTLLEKLMKHKHGWVFNKAVDAKGLGLHDYYKIVKHPMDLGTVKSRLDKNWYKTAAEFAEDVRLTFNNAMLYNPKEQDVHVMAALLLKLFEEKWVAIEDQYKLNRRVEIGSDSELPTPVSRSAEAPAQNNINRRVEIGNNSELPTPISRKVRAPGHNINRRIGMGNNSELPTPITRKVQAPPPPPPSPPPLEMRTLDRAESMTKPVDPKLKPASVGHPGRKPVPKKPKARDPDKRDMDMQEKQKLSTDLQALPSEKLANVVQIVKKRSQGILQQDDEIELDIGSVDPETLWELDRFVTNYKKSLTKNKRKAELAPQSVEESDYALHENVAQATAEAQHEAIAVEYNDNASSPVQREERGENVSGSSSSSSDSGSSSSDSENGSSSGSGSYSNR</sequence>
<dbReference type="PRINTS" id="PR00503">
    <property type="entry name" value="BROMODOMAIN"/>
</dbReference>